<feature type="site" description="Histone H3K4me3 binding" evidence="1">
    <location>
        <position position="223"/>
    </location>
</feature>
<dbReference type="OrthoDB" id="5411773at2759"/>
<evidence type="ECO:0000313" key="4">
    <source>
        <dbReference type="Proteomes" id="UP000265618"/>
    </source>
</evidence>
<feature type="compositionally biased region" description="Basic and acidic residues" evidence="2">
    <location>
        <begin position="171"/>
        <end position="186"/>
    </location>
</feature>
<dbReference type="SUPFAM" id="SSF57903">
    <property type="entry name" value="FYVE/PHD zinc finger"/>
    <property type="match status" value="1"/>
</dbReference>
<feature type="compositionally biased region" description="Basic residues" evidence="2">
    <location>
        <begin position="99"/>
        <end position="118"/>
    </location>
</feature>
<organism evidence="3 4">
    <name type="scientific">Kipferlia bialata</name>
    <dbReference type="NCBI Taxonomy" id="797122"/>
    <lineage>
        <taxon>Eukaryota</taxon>
        <taxon>Metamonada</taxon>
        <taxon>Carpediemonas-like organisms</taxon>
        <taxon>Kipferlia</taxon>
    </lineage>
</organism>
<dbReference type="InterPro" id="IPR028651">
    <property type="entry name" value="ING_fam"/>
</dbReference>
<evidence type="ECO:0008006" key="5">
    <source>
        <dbReference type="Google" id="ProtNLM"/>
    </source>
</evidence>
<comment type="caution">
    <text evidence="3">The sequence shown here is derived from an EMBL/GenBank/DDBJ whole genome shotgun (WGS) entry which is preliminary data.</text>
</comment>
<dbReference type="EMBL" id="BDIP01003341">
    <property type="protein sequence ID" value="GIQ87581.1"/>
    <property type="molecule type" value="Genomic_DNA"/>
</dbReference>
<dbReference type="InterPro" id="IPR011011">
    <property type="entry name" value="Znf_FYVE_PHD"/>
</dbReference>
<accession>A0A9K3GMA5</accession>
<feature type="region of interest" description="Disordered" evidence="2">
    <location>
        <begin position="1"/>
        <end position="49"/>
    </location>
</feature>
<reference evidence="3 4" key="1">
    <citation type="journal article" date="2018" name="PLoS ONE">
        <title>The draft genome of Kipferlia bialata reveals reductive genome evolution in fornicate parasites.</title>
        <authorList>
            <person name="Tanifuji G."/>
            <person name="Takabayashi S."/>
            <person name="Kume K."/>
            <person name="Takagi M."/>
            <person name="Nakayama T."/>
            <person name="Kamikawa R."/>
            <person name="Inagaki Y."/>
            <person name="Hashimoto T."/>
        </authorList>
    </citation>
    <scope>NUCLEOTIDE SEQUENCE [LARGE SCALE GENOMIC DNA]</scope>
    <source>
        <strain evidence="3">NY0173</strain>
    </source>
</reference>
<evidence type="ECO:0000313" key="3">
    <source>
        <dbReference type="EMBL" id="GIQ87581.1"/>
    </source>
</evidence>
<dbReference type="AlphaFoldDB" id="A0A9K3GMA5"/>
<feature type="site" description="Histone H3K4me3 binding" evidence="1">
    <location>
        <position position="207"/>
    </location>
</feature>
<name>A0A9K3GMA5_9EUKA</name>
<keyword evidence="4" id="KW-1185">Reference proteome</keyword>
<feature type="region of interest" description="Disordered" evidence="2">
    <location>
        <begin position="83"/>
        <end position="200"/>
    </location>
</feature>
<dbReference type="Gene3D" id="3.30.40.10">
    <property type="entry name" value="Zinc/RING finger domain, C3HC4 (zinc finger)"/>
    <property type="match status" value="1"/>
</dbReference>
<feature type="non-terminal residue" evidence="3">
    <location>
        <position position="1"/>
    </location>
</feature>
<dbReference type="PANTHER" id="PTHR10333">
    <property type="entry name" value="INHIBITOR OF GROWTH PROTEIN"/>
    <property type="match status" value="1"/>
</dbReference>
<dbReference type="InterPro" id="IPR013083">
    <property type="entry name" value="Znf_RING/FYVE/PHD"/>
</dbReference>
<evidence type="ECO:0000256" key="1">
    <source>
        <dbReference type="PIRSR" id="PIRSR628651-50"/>
    </source>
</evidence>
<feature type="site" description="Histone H3K4me3 binding" evidence="1">
    <location>
        <position position="219"/>
    </location>
</feature>
<evidence type="ECO:0000256" key="2">
    <source>
        <dbReference type="SAM" id="MobiDB-lite"/>
    </source>
</evidence>
<sequence>VKQAANAVALKRRGDSSNMSRGGGGGGRGKGKGKSRRNSALDAMEGAPTPEAIQETWALAALFNPSRGILAAPEDAQGREILPLSCDRMPMQTSETPRPPKKKGRPASSKVKREKKIRRMDLDIPLSVPPPRASSARPSHGPLTVSLAPISTRPVPRPRDIPVSAPPINRHRGDERERERETERQIAVESAPETPGVGPEAAEPELYCYCQQPDNGEVMTGCDYEDKCKFGEWFHNACLYLSCIG</sequence>
<feature type="site" description="Histone H3K4me3 binding" evidence="1">
    <location>
        <position position="233"/>
    </location>
</feature>
<protein>
    <recommendedName>
        <fullName evidence="5">Zinc finger PHD-type domain-containing protein</fullName>
    </recommendedName>
</protein>
<gene>
    <name evidence="3" type="ORF">KIPB_009648</name>
</gene>
<proteinExistence type="predicted"/>
<dbReference type="Proteomes" id="UP000265618">
    <property type="component" value="Unassembled WGS sequence"/>
</dbReference>